<accession>A0A918W180</accession>
<dbReference type="AlphaFoldDB" id="A0A918W180"/>
<evidence type="ECO:0000313" key="2">
    <source>
        <dbReference type="EMBL" id="GHA48349.1"/>
    </source>
</evidence>
<protein>
    <recommendedName>
        <fullName evidence="1">Ysc84 actin-binding domain-containing protein</fullName>
    </recommendedName>
</protein>
<dbReference type="EMBL" id="BMXB01000019">
    <property type="protein sequence ID" value="GHA48349.1"/>
    <property type="molecule type" value="Genomic_DNA"/>
</dbReference>
<dbReference type="InterPro" id="IPR007461">
    <property type="entry name" value="Ysc84_actin-binding"/>
</dbReference>
<organism evidence="2 3">
    <name type="scientific">Salinimicrobium marinum</name>
    <dbReference type="NCBI Taxonomy" id="680283"/>
    <lineage>
        <taxon>Bacteria</taxon>
        <taxon>Pseudomonadati</taxon>
        <taxon>Bacteroidota</taxon>
        <taxon>Flavobacteriia</taxon>
        <taxon>Flavobacteriales</taxon>
        <taxon>Flavobacteriaceae</taxon>
        <taxon>Salinimicrobium</taxon>
    </lineage>
</organism>
<comment type="caution">
    <text evidence="2">The sequence shown here is derived from an EMBL/GenBank/DDBJ whole genome shotgun (WGS) entry which is preliminary data.</text>
</comment>
<reference evidence="2" key="1">
    <citation type="journal article" date="2014" name="Int. J. Syst. Evol. Microbiol.">
        <title>Complete genome sequence of Corynebacterium casei LMG S-19264T (=DSM 44701T), isolated from a smear-ripened cheese.</title>
        <authorList>
            <consortium name="US DOE Joint Genome Institute (JGI-PGF)"/>
            <person name="Walter F."/>
            <person name="Albersmeier A."/>
            <person name="Kalinowski J."/>
            <person name="Ruckert C."/>
        </authorList>
    </citation>
    <scope>NUCLEOTIDE SEQUENCE</scope>
    <source>
        <strain evidence="2">KCTC 12719</strain>
    </source>
</reference>
<dbReference type="Proteomes" id="UP000610456">
    <property type="component" value="Unassembled WGS sequence"/>
</dbReference>
<evidence type="ECO:0000259" key="1">
    <source>
        <dbReference type="Pfam" id="PF04366"/>
    </source>
</evidence>
<name>A0A918W180_9FLAO</name>
<feature type="domain" description="Ysc84 actin-binding" evidence="1">
    <location>
        <begin position="79"/>
        <end position="157"/>
    </location>
</feature>
<reference evidence="2" key="2">
    <citation type="submission" date="2020-09" db="EMBL/GenBank/DDBJ databases">
        <authorList>
            <person name="Sun Q."/>
            <person name="Kim S."/>
        </authorList>
    </citation>
    <scope>NUCLEOTIDE SEQUENCE</scope>
    <source>
        <strain evidence="2">KCTC 12719</strain>
    </source>
</reference>
<dbReference type="CDD" id="cd11524">
    <property type="entry name" value="SYLF"/>
    <property type="match status" value="1"/>
</dbReference>
<sequence>MGTMVTAQTSDQKKIINDAEKAKQTLTQKDPGVENLLNNSVGYAIFPNVGKGAYIVGGASGNGAVYQNGELIGMADLKQLDVGLQLGGQAFIQVLLFKTQAALDRFKEGKFKLSGNASAVALDKGRAESIEFRDGVGVITMPKAGAMIEVSVGGQKFNFEEL</sequence>
<proteinExistence type="predicted"/>
<gene>
    <name evidence="2" type="ORF">GCM10007103_31520</name>
</gene>
<keyword evidence="3" id="KW-1185">Reference proteome</keyword>
<evidence type="ECO:0000313" key="3">
    <source>
        <dbReference type="Proteomes" id="UP000610456"/>
    </source>
</evidence>
<dbReference type="Pfam" id="PF04366">
    <property type="entry name" value="Ysc84"/>
    <property type="match status" value="1"/>
</dbReference>